<name>G9YKP6_FLAPL</name>
<dbReference type="Proteomes" id="UP000004459">
    <property type="component" value="Unassembled WGS sequence"/>
</dbReference>
<proteinExistence type="predicted"/>
<protein>
    <submittedName>
        <fullName evidence="1">Uncharacterized protein</fullName>
    </submittedName>
</protein>
<accession>G9YKP6</accession>
<dbReference type="EMBL" id="AGCK01000007">
    <property type="protein sequence ID" value="EHM55392.1"/>
    <property type="molecule type" value="Genomic_DNA"/>
</dbReference>
<evidence type="ECO:0000313" key="2">
    <source>
        <dbReference type="Proteomes" id="UP000004459"/>
    </source>
</evidence>
<dbReference type="AlphaFoldDB" id="G9YKP6"/>
<comment type="caution">
    <text evidence="1">The sequence shown here is derived from an EMBL/GenBank/DDBJ whole genome shotgun (WGS) entry which is preliminary data.</text>
</comment>
<dbReference type="HOGENOM" id="CLU_2897576_0_0_9"/>
<gene>
    <name evidence="1" type="ORF">HMPREF0372_00057</name>
</gene>
<reference evidence="1 2" key="1">
    <citation type="submission" date="2011-08" db="EMBL/GenBank/DDBJ databases">
        <authorList>
            <person name="Weinstock G."/>
            <person name="Sodergren E."/>
            <person name="Clifton S."/>
            <person name="Fulton L."/>
            <person name="Fulton B."/>
            <person name="Courtney L."/>
            <person name="Fronick C."/>
            <person name="Harrison M."/>
            <person name="Strong C."/>
            <person name="Farmer C."/>
            <person name="Delahaunty K."/>
            <person name="Markovic C."/>
            <person name="Hall O."/>
            <person name="Minx P."/>
            <person name="Tomlinson C."/>
            <person name="Mitreva M."/>
            <person name="Hou S."/>
            <person name="Chen J."/>
            <person name="Wollam A."/>
            <person name="Pepin K.H."/>
            <person name="Johnson M."/>
            <person name="Bhonagiri V."/>
            <person name="Zhang X."/>
            <person name="Suruliraj S."/>
            <person name="Warren W."/>
            <person name="Chinwalla A."/>
            <person name="Mardis E.R."/>
            <person name="Wilson R.K."/>
        </authorList>
    </citation>
    <scope>NUCLEOTIDE SEQUENCE [LARGE SCALE GENOMIC DNA]</scope>
    <source>
        <strain evidence="1 2">ATCC 29863</strain>
    </source>
</reference>
<evidence type="ECO:0000313" key="1">
    <source>
        <dbReference type="EMBL" id="EHM55392.1"/>
    </source>
</evidence>
<organism evidence="1 2">
    <name type="scientific">Flavonifractor plautii ATCC 29863</name>
    <dbReference type="NCBI Taxonomy" id="411475"/>
    <lineage>
        <taxon>Bacteria</taxon>
        <taxon>Bacillati</taxon>
        <taxon>Bacillota</taxon>
        <taxon>Clostridia</taxon>
        <taxon>Eubacteriales</taxon>
        <taxon>Oscillospiraceae</taxon>
        <taxon>Flavonifractor</taxon>
    </lineage>
</organism>
<sequence>MQLSHTSCIRLRNVPTYGETFSLFNSSAIIPAFSSRIPRISTGSVSSGDGCSIRANSVRWLN</sequence>